<dbReference type="Proteomes" id="UP000789920">
    <property type="component" value="Unassembled WGS sequence"/>
</dbReference>
<dbReference type="EMBL" id="CAJVQC010009582">
    <property type="protein sequence ID" value="CAG8606439.1"/>
    <property type="molecule type" value="Genomic_DNA"/>
</dbReference>
<gene>
    <name evidence="1" type="ORF">RPERSI_LOCUS6125</name>
</gene>
<proteinExistence type="predicted"/>
<protein>
    <submittedName>
        <fullName evidence="1">35564_t:CDS:1</fullName>
    </submittedName>
</protein>
<feature type="non-terminal residue" evidence="1">
    <location>
        <position position="435"/>
    </location>
</feature>
<evidence type="ECO:0000313" key="2">
    <source>
        <dbReference type="Proteomes" id="UP000789920"/>
    </source>
</evidence>
<feature type="non-terminal residue" evidence="1">
    <location>
        <position position="1"/>
    </location>
</feature>
<comment type="caution">
    <text evidence="1">The sequence shown here is derived from an EMBL/GenBank/DDBJ whole genome shotgun (WGS) entry which is preliminary data.</text>
</comment>
<reference evidence="1" key="1">
    <citation type="submission" date="2021-06" db="EMBL/GenBank/DDBJ databases">
        <authorList>
            <person name="Kallberg Y."/>
            <person name="Tangrot J."/>
            <person name="Rosling A."/>
        </authorList>
    </citation>
    <scope>NUCLEOTIDE SEQUENCE</scope>
    <source>
        <strain evidence="1">MA461A</strain>
    </source>
</reference>
<keyword evidence="2" id="KW-1185">Reference proteome</keyword>
<accession>A0ACA9MPU1</accession>
<evidence type="ECO:0000313" key="1">
    <source>
        <dbReference type="EMBL" id="CAG8606439.1"/>
    </source>
</evidence>
<name>A0ACA9MPU1_9GLOM</name>
<sequence>RGCVVVKALCECKVPPPELDFQVERSHSLTCTTIMVKIGDDKYEYKVFEDSRKSVDEDDVAAMDDVESSLDEHFTKGIEANEIFNFYVAPKHTITKLYQYLIKEYYIYVKGNCQSGKTTSIITAINLLLEKSNANELPIPDLEIYVITLGVRIDIRNGKMAFWKSICKLFHAKNNEQFFFLDKRDCGANVFINPFLKKRNKAPISFIIDDFSNVFEEPVILEEPINTLQFCEVYYLERSKERYIFVQRNHKRAIRTKPNSGFDQRASMAMSTLYVYMILKWISEQSAYSDATTDSASEDGKLTKFPYLNVIDATKIVESPDLRYSLLYSLIVQRYPLVLRFRSQLIPIIITRGVQELLDKIGFLPETPHIMVMAPETYAKFGHLLEASGYIDHLNQYVRLLLNTPANLYLHGKRLLKERKYDEAEYKFKRAGAGF</sequence>
<organism evidence="1 2">
    <name type="scientific">Racocetra persica</name>
    <dbReference type="NCBI Taxonomy" id="160502"/>
    <lineage>
        <taxon>Eukaryota</taxon>
        <taxon>Fungi</taxon>
        <taxon>Fungi incertae sedis</taxon>
        <taxon>Mucoromycota</taxon>
        <taxon>Glomeromycotina</taxon>
        <taxon>Glomeromycetes</taxon>
        <taxon>Diversisporales</taxon>
        <taxon>Gigasporaceae</taxon>
        <taxon>Racocetra</taxon>
    </lineage>
</organism>